<keyword evidence="4" id="KW-1185">Reference proteome</keyword>
<feature type="region of interest" description="Disordered" evidence="1">
    <location>
        <begin position="1608"/>
        <end position="1637"/>
    </location>
</feature>
<feature type="region of interest" description="Disordered" evidence="1">
    <location>
        <begin position="361"/>
        <end position="391"/>
    </location>
</feature>
<dbReference type="PANTHER" id="PTHR47471:SF1">
    <property type="entry name" value="PROTEIN ESSENTIAL FOR POTEXVIRUS ACCUMULATION 1"/>
    <property type="match status" value="1"/>
</dbReference>
<feature type="region of interest" description="Disordered" evidence="1">
    <location>
        <begin position="1441"/>
        <end position="1505"/>
    </location>
</feature>
<feature type="compositionally biased region" description="Low complexity" evidence="1">
    <location>
        <begin position="63"/>
        <end position="73"/>
    </location>
</feature>
<dbReference type="InterPro" id="IPR003169">
    <property type="entry name" value="GYF"/>
</dbReference>
<feature type="region of interest" description="Disordered" evidence="1">
    <location>
        <begin position="1"/>
        <end position="82"/>
    </location>
</feature>
<organism evidence="3 4">
    <name type="scientific">Trapa natans</name>
    <name type="common">Water chestnut</name>
    <dbReference type="NCBI Taxonomy" id="22666"/>
    <lineage>
        <taxon>Eukaryota</taxon>
        <taxon>Viridiplantae</taxon>
        <taxon>Streptophyta</taxon>
        <taxon>Embryophyta</taxon>
        <taxon>Tracheophyta</taxon>
        <taxon>Spermatophyta</taxon>
        <taxon>Magnoliopsida</taxon>
        <taxon>eudicotyledons</taxon>
        <taxon>Gunneridae</taxon>
        <taxon>Pentapetalae</taxon>
        <taxon>rosids</taxon>
        <taxon>malvids</taxon>
        <taxon>Myrtales</taxon>
        <taxon>Lythraceae</taxon>
        <taxon>Trapa</taxon>
    </lineage>
</organism>
<accession>A0AAN7QWA9</accession>
<dbReference type="SMART" id="SM00444">
    <property type="entry name" value="GYF"/>
    <property type="match status" value="1"/>
</dbReference>
<dbReference type="Proteomes" id="UP001346149">
    <property type="component" value="Unassembled WGS sequence"/>
</dbReference>
<feature type="domain" description="GYF" evidence="2">
    <location>
        <begin position="473"/>
        <end position="524"/>
    </location>
</feature>
<feature type="compositionally biased region" description="Polar residues" evidence="1">
    <location>
        <begin position="1126"/>
        <end position="1136"/>
    </location>
</feature>
<dbReference type="PANTHER" id="PTHR47471">
    <property type="entry name" value="GYF DOMAIN-CONTAINING PROTEIN"/>
    <property type="match status" value="1"/>
</dbReference>
<name>A0AAN7QWA9_TRANT</name>
<dbReference type="SUPFAM" id="SSF55277">
    <property type="entry name" value="GYF domain"/>
    <property type="match status" value="1"/>
</dbReference>
<dbReference type="Gene3D" id="3.30.1490.40">
    <property type="match status" value="1"/>
</dbReference>
<dbReference type="PROSITE" id="PS50829">
    <property type="entry name" value="GYF"/>
    <property type="match status" value="1"/>
</dbReference>
<feature type="compositionally biased region" description="Polar residues" evidence="1">
    <location>
        <begin position="373"/>
        <end position="382"/>
    </location>
</feature>
<reference evidence="3 4" key="1">
    <citation type="journal article" date="2023" name="Hortic Res">
        <title>Pangenome of water caltrop reveals structural variations and asymmetric subgenome divergence after allopolyploidization.</title>
        <authorList>
            <person name="Zhang X."/>
            <person name="Chen Y."/>
            <person name="Wang L."/>
            <person name="Yuan Y."/>
            <person name="Fang M."/>
            <person name="Shi L."/>
            <person name="Lu R."/>
            <person name="Comes H.P."/>
            <person name="Ma Y."/>
            <person name="Chen Y."/>
            <person name="Huang G."/>
            <person name="Zhou Y."/>
            <person name="Zheng Z."/>
            <person name="Qiu Y."/>
        </authorList>
    </citation>
    <scope>NUCLEOTIDE SEQUENCE [LARGE SCALE GENOMIC DNA]</scope>
    <source>
        <strain evidence="3">F231</strain>
    </source>
</reference>
<feature type="region of interest" description="Disordered" evidence="1">
    <location>
        <begin position="115"/>
        <end position="186"/>
    </location>
</feature>
<feature type="region of interest" description="Disordered" evidence="1">
    <location>
        <begin position="1372"/>
        <end position="1402"/>
    </location>
</feature>
<feature type="compositionally biased region" description="Low complexity" evidence="1">
    <location>
        <begin position="1480"/>
        <end position="1490"/>
    </location>
</feature>
<proteinExistence type="predicted"/>
<evidence type="ECO:0000259" key="2">
    <source>
        <dbReference type="PROSITE" id="PS50829"/>
    </source>
</evidence>
<dbReference type="InterPro" id="IPR035445">
    <property type="entry name" value="GYF-like_dom_sf"/>
</dbReference>
<feature type="region of interest" description="Disordered" evidence="1">
    <location>
        <begin position="1043"/>
        <end position="1151"/>
    </location>
</feature>
<feature type="compositionally biased region" description="Basic and acidic residues" evidence="1">
    <location>
        <begin position="1612"/>
        <end position="1622"/>
    </location>
</feature>
<feature type="compositionally biased region" description="Basic residues" evidence="1">
    <location>
        <begin position="1626"/>
        <end position="1636"/>
    </location>
</feature>
<evidence type="ECO:0000256" key="1">
    <source>
        <dbReference type="SAM" id="MobiDB-lite"/>
    </source>
</evidence>
<dbReference type="Pfam" id="PF02213">
    <property type="entry name" value="GYF"/>
    <property type="match status" value="1"/>
</dbReference>
<comment type="caution">
    <text evidence="3">The sequence shown here is derived from an EMBL/GenBank/DDBJ whole genome shotgun (WGS) entry which is preliminary data.</text>
</comment>
<sequence>MAHSAGSGPSTHGLSVAPPTSIPKEVQGVENPVPLSPQWLLPKTGDVKLGTSPGGIYSTPGNLSGSKLSGDGSLPKKDVFRPSLADIETGNRDRWRDEERDTNSLLRKDRWRDGDREHGETRRVERLDNTARSFGDTRRAPSERRTDLFNRENNNDNWRESKWNTRWGPDDSKDREGSHEKFSNSVKDGEILVDKGLINSSNPIKDEREGDNYRPWRGNFLQSRARGEPPLQQSLIVNKHDTALAPGRRWGENVSKTFSAGRGRGNSVGSQAYGTSMYSVEASSEKSDIGHGEPSTVKYSRMKLLGIFRTMEVKYHKNLKDGLVQVPSLTLEEPVEPYALCAPSVEETDVLDGIDSGHIVSSGAQIPKDGSLGRNTSDNSLSRRNRFASTEELPFPVEESGTEHVETSKGLSINSIETLPPEHNIDQNRNVKVYLKDEDKWCRKDDSTLERQSAGFMNRVQDERGFLHSNPENLILYYKDPQGEIQGPFTGSDIIGWFEAGFFGIDLLVRPSGAPSGSPFMFLGDVMPHLRAKARPPPGFRTPKPNEVDGPLGRSDLSSSSNIYAGFGGTDLIGNDLRRNQTSTKEAENRFLESLMSGSGSSMPSEGLQTQREKFSIGEPTSEVDGGNAFLMAKRIELERQLSMSNLNQYWGRDPVTPSPNVVPNSITHSSLLSAMPDGTRLPQAQHPDLMSLLQGLTERPFLPIQDQMSLHHSQNFSSPALLGLQQQRLQTQSQPSFTNMFPQLLDNISNLSPDKLLSSGLLEDPRFLTLLQEQQLMRLHPQVQASAQQLSLLDKVLLLQQQQKHEQQQQLLRQQQLMSQILSNHPPNQRFGEPSFGPSQMGTAPVDPQLKLSQELLHPGMNDLTSSNTINLPPQVNQNIGVSATTEASLQLPHQIFVSLSNQMNLSDPIHEPSETIQKEPFTLSKTVEKPSTLDVLVKSLTEGHDPLVAHPPKYPIPQLGSSAADPDKTTLSELTADAATLESPVVDDSSTEACENKFPAHEHSDALKVRHDVALDKLPTEVSGMEEPVASDASLVENCGIKKVPEKKSRKQKSSKSSSALEQAKGMKASASPQSSQPDILKNPLSKRVVESADNFLEPPEGGSSLQENTPGDSKLDREKVKVDSSQNSISVPDSQPGPRAWRAAPGSRAKSLLEIQQEEERKAQMEMAVSEVTTSVSSMNMSTSWTGVLNSDNKTSRDIVGDTGGIAFSLGRNESFSGSLSQKSQLQDIFLEEAVPKTSQTQLEISAHVTNALSVEDDDFIEAKDNKKSRKRSIKGKNVISKASLPITSDIPAAPIPFEKVKSSRAVQEVKEVPQTIPSGPSLGDFVPWKVESSNPSTAAWSNSGKVAKPATSLRDILKEQEKVSSISIHDMPTPQKSQPVQAVHKGSSWLPSGASATKATSPIQMNSIASSQLKHKVDDDLFWGPVDQSKEEEKKVAFPELGNQGGWVTKSTPVKGTVGGSLSRQKSAGTKLADRSLSSSPSQSSLKGKRDAMNRHSGNNSHDYENMHMLAMDFRDWCQSECNRLIGTTDTSFLEFCLKQSRSEAEVLLIENLGSYDTNHEFIDKFLNYKELLPAEVLEIAFQSSSDRKVTCFNVSEKSTNNMGSGGDIEREFTDGTDSKGGGKKKGKKGKKVMSPSVLGFNVVSNRIMMGEIQTIED</sequence>
<feature type="compositionally biased region" description="Polar residues" evidence="1">
    <location>
        <begin position="1453"/>
        <end position="1472"/>
    </location>
</feature>
<evidence type="ECO:0000313" key="4">
    <source>
        <dbReference type="Proteomes" id="UP001346149"/>
    </source>
</evidence>
<dbReference type="EMBL" id="JAXQNO010000016">
    <property type="protein sequence ID" value="KAK4782329.1"/>
    <property type="molecule type" value="Genomic_DNA"/>
</dbReference>
<dbReference type="CDD" id="cd00072">
    <property type="entry name" value="GYF"/>
    <property type="match status" value="1"/>
</dbReference>
<gene>
    <name evidence="3" type="ORF">SAY86_016431</name>
</gene>
<protein>
    <recommendedName>
        <fullName evidence="2">GYF domain-containing protein</fullName>
    </recommendedName>
</protein>
<evidence type="ECO:0000313" key="3">
    <source>
        <dbReference type="EMBL" id="KAK4782329.1"/>
    </source>
</evidence>
<feature type="compositionally biased region" description="Basic and acidic residues" evidence="1">
    <location>
        <begin position="1116"/>
        <end position="1125"/>
    </location>
</feature>